<dbReference type="InterPro" id="IPR008929">
    <property type="entry name" value="Chondroitin_lyas"/>
</dbReference>
<gene>
    <name evidence="5" type="ORF">DHV72_11120</name>
</gene>
<dbReference type="Proteomes" id="UP000262210">
    <property type="component" value="Unassembled WGS sequence"/>
</dbReference>
<dbReference type="Pfam" id="PF05426">
    <property type="entry name" value="Alginate_lyase"/>
    <property type="match status" value="1"/>
</dbReference>
<evidence type="ECO:0000256" key="3">
    <source>
        <dbReference type="SAM" id="SignalP"/>
    </source>
</evidence>
<accession>A0A9C7QXC2</accession>
<dbReference type="GO" id="GO:0042597">
    <property type="term" value="C:periplasmic space"/>
    <property type="evidence" value="ECO:0007669"/>
    <property type="project" value="InterPro"/>
</dbReference>
<dbReference type="SUPFAM" id="SSF48230">
    <property type="entry name" value="Chondroitin AC/alginate lyase"/>
    <property type="match status" value="1"/>
</dbReference>
<keyword evidence="2 5" id="KW-0456">Lyase</keyword>
<dbReference type="Gene3D" id="1.50.10.100">
    <property type="entry name" value="Chondroitin AC/alginate lyase"/>
    <property type="match status" value="1"/>
</dbReference>
<proteinExistence type="predicted"/>
<evidence type="ECO:0000313" key="6">
    <source>
        <dbReference type="Proteomes" id="UP000262210"/>
    </source>
</evidence>
<evidence type="ECO:0000256" key="2">
    <source>
        <dbReference type="ARBA" id="ARBA00023239"/>
    </source>
</evidence>
<organism evidence="5 6">
    <name type="scientific">Serratia grimesii</name>
    <dbReference type="NCBI Taxonomy" id="82995"/>
    <lineage>
        <taxon>Bacteria</taxon>
        <taxon>Pseudomonadati</taxon>
        <taxon>Pseudomonadota</taxon>
        <taxon>Gammaproteobacteria</taxon>
        <taxon>Enterobacterales</taxon>
        <taxon>Yersiniaceae</taxon>
        <taxon>Serratia</taxon>
    </lineage>
</organism>
<keyword evidence="1 3" id="KW-0732">Signal</keyword>
<evidence type="ECO:0000313" key="5">
    <source>
        <dbReference type="EMBL" id="HCK00564.1"/>
    </source>
</evidence>
<sequence>MRTCLRAALLLCLTPFAANATECCIFLQQPQLSQVKTQTQGDANYQRLIRDADSALQKPLLSVTDKGLTPPSGDKHDYLSLGAYWWPDANKPNGLPWVRRDGQVNPASKNAQSDGVRLAEFTQRVQTLALAGYFSGQQRYSDRAIALIRTWFIAPSTRMNPNLNYAQGIPGRDSGRGNGILDGRYFATRIVDSLLLLQQTPGWTAQDESQMQQWFDRYLDWLLHSPAGKQEAAAKNNHGSWYTVQVAGIAAWLGRDDVVRDMTELMQHKLDLQLAVNGSQPQELLRTRSFHYSYFNLQALVLMAVVAQRQGIDLWHYRTEQGSSLLAALDFMAPYVDAAHPWPYPSLDRVGVRIVPLLIQTDSMLKTTRYQAVIEKAQFDVAQWQGKESYVRGAVKEAMQQSWLEAGREPVAPQ</sequence>
<name>A0A9C7QXC2_9GAMM</name>
<evidence type="ECO:0000259" key="4">
    <source>
        <dbReference type="Pfam" id="PF05426"/>
    </source>
</evidence>
<evidence type="ECO:0000256" key="1">
    <source>
        <dbReference type="ARBA" id="ARBA00022729"/>
    </source>
</evidence>
<protein>
    <submittedName>
        <fullName evidence="5">Alginate lyase</fullName>
    </submittedName>
</protein>
<dbReference type="InterPro" id="IPR008397">
    <property type="entry name" value="Alginate_lyase_dom"/>
</dbReference>
<comment type="caution">
    <text evidence="5">The sequence shown here is derived from an EMBL/GenBank/DDBJ whole genome shotgun (WGS) entry which is preliminary data.</text>
</comment>
<feature type="signal peptide" evidence="3">
    <location>
        <begin position="1"/>
        <end position="20"/>
    </location>
</feature>
<feature type="domain" description="Alginate lyase" evidence="4">
    <location>
        <begin position="62"/>
        <end position="342"/>
    </location>
</feature>
<dbReference type="AlphaFoldDB" id="A0A9C7QXC2"/>
<dbReference type="EMBL" id="DPSM01000015">
    <property type="protein sequence ID" value="HCK00564.1"/>
    <property type="molecule type" value="Genomic_DNA"/>
</dbReference>
<dbReference type="GO" id="GO:0016829">
    <property type="term" value="F:lyase activity"/>
    <property type="evidence" value="ECO:0007669"/>
    <property type="project" value="UniProtKB-KW"/>
</dbReference>
<dbReference type="RefSeq" id="WP_278431235.1">
    <property type="nucleotide sequence ID" value="NZ_DPSM01000015.1"/>
</dbReference>
<reference evidence="5 6" key="1">
    <citation type="journal article" date="2018" name="Nat. Biotechnol.">
        <title>A standardized bacterial taxonomy based on genome phylogeny substantially revises the tree of life.</title>
        <authorList>
            <person name="Parks D.H."/>
            <person name="Chuvochina M."/>
            <person name="Waite D.W."/>
            <person name="Rinke C."/>
            <person name="Skarshewski A."/>
            <person name="Chaumeil P.A."/>
            <person name="Hugenholtz P."/>
        </authorList>
    </citation>
    <scope>NUCLEOTIDE SEQUENCE [LARGE SCALE GENOMIC DNA]</scope>
    <source>
        <strain evidence="5">UBA11264</strain>
    </source>
</reference>
<feature type="chain" id="PRO_5038535443" evidence="3">
    <location>
        <begin position="21"/>
        <end position="414"/>
    </location>
</feature>